<dbReference type="EMBL" id="CM037156">
    <property type="protein sequence ID" value="KAH7836439.1"/>
    <property type="molecule type" value="Genomic_DNA"/>
</dbReference>
<sequence length="271" mass="28869">MADNPSDDPTLPSISLEELSDELQPDRPLGLVGKILASKPVCKQRVINVIKNAWSTSNPLSPSLPLLSSQPHYSLSFHTLPKPVLTLSSSLTGPTRIVTALSPSKLFPSSSLIGSTLTVTALSLSSSLTGPTQTVTALLPSIVASKISPPSLFKPSNTLSTAAALGQLFFAPVSNDSAPGMPLVVIAAGLARRCLEIYGRVLLIRFLLSLYPNTKWDQQPMTAIRDLCDPFLSLFRGIIPPLFNSLDVTPILAFLLLGMLAQFTKSPGISR</sequence>
<gene>
    <name evidence="1" type="ORF">Vadar_001238</name>
</gene>
<reference evidence="1 2" key="1">
    <citation type="journal article" date="2021" name="Hortic Res">
        <title>High-quality reference genome and annotation aids understanding of berry development for evergreen blueberry (Vaccinium darrowii).</title>
        <authorList>
            <person name="Yu J."/>
            <person name="Hulse-Kemp A.M."/>
            <person name="Babiker E."/>
            <person name="Staton M."/>
        </authorList>
    </citation>
    <scope>NUCLEOTIDE SEQUENCE [LARGE SCALE GENOMIC DNA]</scope>
    <source>
        <strain evidence="2">cv. NJ 8807/NJ 8810</strain>
        <tissue evidence="1">Young leaf</tissue>
    </source>
</reference>
<evidence type="ECO:0000313" key="2">
    <source>
        <dbReference type="Proteomes" id="UP000828048"/>
    </source>
</evidence>
<protein>
    <submittedName>
        <fullName evidence="1">Uncharacterized protein</fullName>
    </submittedName>
</protein>
<name>A0ACB7X798_9ERIC</name>
<proteinExistence type="predicted"/>
<accession>A0ACB7X798</accession>
<keyword evidence="2" id="KW-1185">Reference proteome</keyword>
<dbReference type="Proteomes" id="UP000828048">
    <property type="component" value="Chromosome 6"/>
</dbReference>
<organism evidence="1 2">
    <name type="scientific">Vaccinium darrowii</name>
    <dbReference type="NCBI Taxonomy" id="229202"/>
    <lineage>
        <taxon>Eukaryota</taxon>
        <taxon>Viridiplantae</taxon>
        <taxon>Streptophyta</taxon>
        <taxon>Embryophyta</taxon>
        <taxon>Tracheophyta</taxon>
        <taxon>Spermatophyta</taxon>
        <taxon>Magnoliopsida</taxon>
        <taxon>eudicotyledons</taxon>
        <taxon>Gunneridae</taxon>
        <taxon>Pentapetalae</taxon>
        <taxon>asterids</taxon>
        <taxon>Ericales</taxon>
        <taxon>Ericaceae</taxon>
        <taxon>Vaccinioideae</taxon>
        <taxon>Vaccinieae</taxon>
        <taxon>Vaccinium</taxon>
    </lineage>
</organism>
<comment type="caution">
    <text evidence="1">The sequence shown here is derived from an EMBL/GenBank/DDBJ whole genome shotgun (WGS) entry which is preliminary data.</text>
</comment>
<evidence type="ECO:0000313" key="1">
    <source>
        <dbReference type="EMBL" id="KAH7836439.1"/>
    </source>
</evidence>